<protein>
    <recommendedName>
        <fullName evidence="4">J domain-containing protein</fullName>
    </recommendedName>
</protein>
<accession>A0A660LC06</accession>
<dbReference type="CDD" id="cd06257">
    <property type="entry name" value="DnaJ"/>
    <property type="match status" value="1"/>
</dbReference>
<feature type="transmembrane region" description="Helical" evidence="1">
    <location>
        <begin position="92"/>
        <end position="121"/>
    </location>
</feature>
<dbReference type="AlphaFoldDB" id="A0A660LC06"/>
<proteinExistence type="predicted"/>
<dbReference type="InterPro" id="IPR036869">
    <property type="entry name" value="J_dom_sf"/>
</dbReference>
<organism evidence="2 3">
    <name type="scientific">Solirubrobacter pauli</name>
    <dbReference type="NCBI Taxonomy" id="166793"/>
    <lineage>
        <taxon>Bacteria</taxon>
        <taxon>Bacillati</taxon>
        <taxon>Actinomycetota</taxon>
        <taxon>Thermoleophilia</taxon>
        <taxon>Solirubrobacterales</taxon>
        <taxon>Solirubrobacteraceae</taxon>
        <taxon>Solirubrobacter</taxon>
    </lineage>
</organism>
<evidence type="ECO:0000313" key="3">
    <source>
        <dbReference type="Proteomes" id="UP000278962"/>
    </source>
</evidence>
<evidence type="ECO:0008006" key="4">
    <source>
        <dbReference type="Google" id="ProtNLM"/>
    </source>
</evidence>
<dbReference type="EMBL" id="RBIL01000001">
    <property type="protein sequence ID" value="RKQ91926.1"/>
    <property type="molecule type" value="Genomic_DNA"/>
</dbReference>
<evidence type="ECO:0000256" key="1">
    <source>
        <dbReference type="SAM" id="Phobius"/>
    </source>
</evidence>
<comment type="caution">
    <text evidence="2">The sequence shown here is derived from an EMBL/GenBank/DDBJ whole genome shotgun (WGS) entry which is preliminary data.</text>
</comment>
<keyword evidence="1" id="KW-0812">Transmembrane</keyword>
<sequence length="128" mass="14023">MDPYEALGIDPSFDGDLRALRNRLVKQYSEAGATPDEERMKAINVAYEALRDGHVARVAGARVVFRGRPGDAFVLDGRRFVLARPPREPAAIAAPVLAAGLLVLVFGWVGAVVGGAAWLLWRQWSRRK</sequence>
<dbReference type="RefSeq" id="WP_121249680.1">
    <property type="nucleotide sequence ID" value="NZ_RBIL01000001.1"/>
</dbReference>
<dbReference type="OrthoDB" id="287587at2"/>
<dbReference type="Proteomes" id="UP000278962">
    <property type="component" value="Unassembled WGS sequence"/>
</dbReference>
<keyword evidence="1" id="KW-0472">Membrane</keyword>
<name>A0A660LC06_9ACTN</name>
<gene>
    <name evidence="2" type="ORF">C8N24_1764</name>
</gene>
<evidence type="ECO:0000313" key="2">
    <source>
        <dbReference type="EMBL" id="RKQ91926.1"/>
    </source>
</evidence>
<dbReference type="SUPFAM" id="SSF46565">
    <property type="entry name" value="Chaperone J-domain"/>
    <property type="match status" value="1"/>
</dbReference>
<keyword evidence="3" id="KW-1185">Reference proteome</keyword>
<dbReference type="InterPro" id="IPR001623">
    <property type="entry name" value="DnaJ_domain"/>
</dbReference>
<reference evidence="2 3" key="1">
    <citation type="submission" date="2018-10" db="EMBL/GenBank/DDBJ databases">
        <title>Genomic Encyclopedia of Archaeal and Bacterial Type Strains, Phase II (KMG-II): from individual species to whole genera.</title>
        <authorList>
            <person name="Goeker M."/>
        </authorList>
    </citation>
    <scope>NUCLEOTIDE SEQUENCE [LARGE SCALE GENOMIC DNA]</scope>
    <source>
        <strain evidence="2 3">DSM 14954</strain>
    </source>
</reference>
<keyword evidence="1" id="KW-1133">Transmembrane helix</keyword>